<evidence type="ECO:0000313" key="3">
    <source>
        <dbReference type="Proteomes" id="UP000318017"/>
    </source>
</evidence>
<evidence type="ECO:0000256" key="1">
    <source>
        <dbReference type="SAM" id="Phobius"/>
    </source>
</evidence>
<keyword evidence="3" id="KW-1185">Reference proteome</keyword>
<evidence type="ECO:0008006" key="4">
    <source>
        <dbReference type="Google" id="ProtNLM"/>
    </source>
</evidence>
<organism evidence="2 3">
    <name type="scientific">Aureliella helgolandensis</name>
    <dbReference type="NCBI Taxonomy" id="2527968"/>
    <lineage>
        <taxon>Bacteria</taxon>
        <taxon>Pseudomonadati</taxon>
        <taxon>Planctomycetota</taxon>
        <taxon>Planctomycetia</taxon>
        <taxon>Pirellulales</taxon>
        <taxon>Pirellulaceae</taxon>
        <taxon>Aureliella</taxon>
    </lineage>
</organism>
<keyword evidence="1" id="KW-0812">Transmembrane</keyword>
<keyword evidence="1" id="KW-1133">Transmembrane helix</keyword>
<accession>A0A518G2E9</accession>
<dbReference type="RefSeq" id="WP_145074821.1">
    <property type="nucleotide sequence ID" value="NZ_CP036298.1"/>
</dbReference>
<feature type="transmembrane region" description="Helical" evidence="1">
    <location>
        <begin position="22"/>
        <end position="42"/>
    </location>
</feature>
<gene>
    <name evidence="2" type="ORF">Q31a_10590</name>
</gene>
<keyword evidence="1" id="KW-0472">Membrane</keyword>
<proteinExistence type="predicted"/>
<reference evidence="2 3" key="1">
    <citation type="submission" date="2019-02" db="EMBL/GenBank/DDBJ databases">
        <title>Deep-cultivation of Planctomycetes and their phenomic and genomic characterization uncovers novel biology.</title>
        <authorList>
            <person name="Wiegand S."/>
            <person name="Jogler M."/>
            <person name="Boedeker C."/>
            <person name="Pinto D."/>
            <person name="Vollmers J."/>
            <person name="Rivas-Marin E."/>
            <person name="Kohn T."/>
            <person name="Peeters S.H."/>
            <person name="Heuer A."/>
            <person name="Rast P."/>
            <person name="Oberbeckmann S."/>
            <person name="Bunk B."/>
            <person name="Jeske O."/>
            <person name="Meyerdierks A."/>
            <person name="Storesund J.E."/>
            <person name="Kallscheuer N."/>
            <person name="Luecker S."/>
            <person name="Lage O.M."/>
            <person name="Pohl T."/>
            <person name="Merkel B.J."/>
            <person name="Hornburger P."/>
            <person name="Mueller R.-W."/>
            <person name="Bruemmer F."/>
            <person name="Labrenz M."/>
            <person name="Spormann A.M."/>
            <person name="Op den Camp H."/>
            <person name="Overmann J."/>
            <person name="Amann R."/>
            <person name="Jetten M.S.M."/>
            <person name="Mascher T."/>
            <person name="Medema M.H."/>
            <person name="Devos D.P."/>
            <person name="Kaster A.-K."/>
            <person name="Ovreas L."/>
            <person name="Rohde M."/>
            <person name="Galperin M.Y."/>
            <person name="Jogler C."/>
        </authorList>
    </citation>
    <scope>NUCLEOTIDE SEQUENCE [LARGE SCALE GENOMIC DNA]</scope>
    <source>
        <strain evidence="2 3">Q31a</strain>
    </source>
</reference>
<dbReference type="EMBL" id="CP036298">
    <property type="protein sequence ID" value="QDV22768.1"/>
    <property type="molecule type" value="Genomic_DNA"/>
</dbReference>
<evidence type="ECO:0000313" key="2">
    <source>
        <dbReference type="EMBL" id="QDV22768.1"/>
    </source>
</evidence>
<dbReference type="KEGG" id="ahel:Q31a_10590"/>
<name>A0A518G2E9_9BACT</name>
<sequence>MATANADDTPNTPPPGVSGRRITAIVILSLVVGGAFLSYELWSYNRLDAARAATQQAWRSLTDPLSQRYRKIELAVAERVDSESLDMAWAEKFRLTVDRFRTTALPDLQFQTSQELEELLSVSTLSPEVLQTENVQLADALRSYNRTLDQERQLLHSPACKFLGIFLKFNEPVELQLATTPQPE</sequence>
<dbReference type="AlphaFoldDB" id="A0A518G2E9"/>
<dbReference type="Proteomes" id="UP000318017">
    <property type="component" value="Chromosome"/>
</dbReference>
<protein>
    <recommendedName>
        <fullName evidence="4">LemA family protein</fullName>
    </recommendedName>
</protein>